<dbReference type="NCBIfam" id="NF047380">
    <property type="entry name" value="photo_II_xxx"/>
    <property type="match status" value="1"/>
</dbReference>
<dbReference type="PATRIC" id="fig|1710894.3.peg.1546"/>
<protein>
    <submittedName>
        <fullName evidence="1">Uncharacterized protein</fullName>
    </submittedName>
</protein>
<proteinExistence type="predicted"/>
<dbReference type="AlphaFoldDB" id="A0A1B7W050"/>
<dbReference type="InterPro" id="IPR058523">
    <property type="entry name" value="DUF8210"/>
</dbReference>
<dbReference type="Pfam" id="PF26637">
    <property type="entry name" value="DUF8210"/>
    <property type="match status" value="1"/>
</dbReference>
<reference evidence="1 2" key="1">
    <citation type="submission" date="2015-09" db="EMBL/GenBank/DDBJ databases">
        <title>Whole genome shotgun sequence assembly of Aphanizomenon flos-aquae UKL13.</title>
        <authorList>
            <person name="Driscoll C."/>
        </authorList>
    </citation>
    <scope>NUCLEOTIDE SEQUENCE [LARGE SCALE GENOMIC DNA]</scope>
    <source>
        <strain evidence="1">MDT13</strain>
    </source>
</reference>
<organism evidence="1 2">
    <name type="scientific">Aphanizomenon flos-aquae LD13</name>
    <dbReference type="NCBI Taxonomy" id="1710894"/>
    <lineage>
        <taxon>Bacteria</taxon>
        <taxon>Bacillati</taxon>
        <taxon>Cyanobacteriota</taxon>
        <taxon>Cyanophyceae</taxon>
        <taxon>Nostocales</taxon>
        <taxon>Aphanizomenonaceae</taxon>
        <taxon>Aphanizomenon</taxon>
    </lineage>
</organism>
<dbReference type="STRING" id="1803587.GCA_001593825_01275"/>
<evidence type="ECO:0000313" key="1">
    <source>
        <dbReference type="EMBL" id="OBQ26569.1"/>
    </source>
</evidence>
<accession>A0A1B7W050</accession>
<name>A0A1B7W050_APHFL</name>
<gene>
    <name evidence="1" type="ORF">AN481_04535</name>
</gene>
<dbReference type="Proteomes" id="UP000092382">
    <property type="component" value="Unassembled WGS sequence"/>
</dbReference>
<dbReference type="EMBL" id="LJOY01000010">
    <property type="protein sequence ID" value="OBQ26569.1"/>
    <property type="molecule type" value="Genomic_DNA"/>
</dbReference>
<dbReference type="InterPro" id="IPR058095">
    <property type="entry name" value="Psb35-like"/>
</dbReference>
<evidence type="ECO:0000313" key="2">
    <source>
        <dbReference type="Proteomes" id="UP000092382"/>
    </source>
</evidence>
<comment type="caution">
    <text evidence="1">The sequence shown here is derived from an EMBL/GenBank/DDBJ whole genome shotgun (WGS) entry which is preliminary data.</text>
</comment>
<sequence length="75" mass="8339">MAILISLLVVGWVAVSVIGSLAYFMGEQSKPIHERNWASDKFAAFAKSITGIDMDYTKRTPAYAIDAYNSRNLPR</sequence>